<evidence type="ECO:0000259" key="9">
    <source>
        <dbReference type="Pfam" id="PF00849"/>
    </source>
</evidence>
<evidence type="ECO:0000256" key="4">
    <source>
        <dbReference type="ARBA" id="ARBA00036882"/>
    </source>
</evidence>
<comment type="catalytic activity">
    <reaction evidence="4">
        <text>uridine(1911/1915/1917) in 23S rRNA = pseudouridine(1911/1915/1917) in 23S rRNA</text>
        <dbReference type="Rhea" id="RHEA:42524"/>
        <dbReference type="Rhea" id="RHEA-COMP:10097"/>
        <dbReference type="Rhea" id="RHEA-COMP:10098"/>
        <dbReference type="ChEBI" id="CHEBI:65314"/>
        <dbReference type="ChEBI" id="CHEBI:65315"/>
        <dbReference type="EC" id="5.4.99.23"/>
    </reaction>
</comment>
<dbReference type="InterPro" id="IPR006145">
    <property type="entry name" value="PsdUridine_synth_RsuA/RluA"/>
</dbReference>
<dbReference type="FunFam" id="3.30.2350.10:FF:000006">
    <property type="entry name" value="Pseudouridine synthase"/>
    <property type="match status" value="1"/>
</dbReference>
<evidence type="ECO:0000313" key="10">
    <source>
        <dbReference type="EMBL" id="QKQ24769.1"/>
    </source>
</evidence>
<dbReference type="CDD" id="cd02869">
    <property type="entry name" value="PseudoU_synth_RluA_like"/>
    <property type="match status" value="1"/>
</dbReference>
<gene>
    <name evidence="10" type="primary">rluD</name>
    <name evidence="10" type="ORF">HUE58_01150</name>
</gene>
<organism evidence="10 11">
    <name type="scientific">Candidatus Ruthia endofausta</name>
    <dbReference type="NCBI Taxonomy" id="2738852"/>
    <lineage>
        <taxon>Bacteria</taxon>
        <taxon>Pseudomonadati</taxon>
        <taxon>Pseudomonadota</taxon>
        <taxon>Gammaproteobacteria</taxon>
        <taxon>Candidatus Pseudothioglobaceae</taxon>
        <taxon>Candidatus Ruthturnera</taxon>
    </lineage>
</organism>
<dbReference type="NCBIfam" id="TIGR00005">
    <property type="entry name" value="rluA_subfam"/>
    <property type="match status" value="1"/>
</dbReference>
<dbReference type="InterPro" id="IPR006224">
    <property type="entry name" value="PsdUridine_synth_RluA-like_CS"/>
</dbReference>
<evidence type="ECO:0000256" key="7">
    <source>
        <dbReference type="PROSITE-ProRule" id="PRU00182"/>
    </source>
</evidence>
<dbReference type="EMBL" id="CP054490">
    <property type="protein sequence ID" value="QKQ24769.1"/>
    <property type="molecule type" value="Genomic_DNA"/>
</dbReference>
<accession>A0A6N0HQT5</accession>
<dbReference type="InterPro" id="IPR020103">
    <property type="entry name" value="PsdUridine_synth_cat_dom_sf"/>
</dbReference>
<dbReference type="PROSITE" id="PS50889">
    <property type="entry name" value="S4"/>
    <property type="match status" value="1"/>
</dbReference>
<keyword evidence="2 7" id="KW-0694">RNA-binding</keyword>
<keyword evidence="11" id="KW-1185">Reference proteome</keyword>
<dbReference type="SUPFAM" id="SSF55174">
    <property type="entry name" value="Alpha-L RNA-binding motif"/>
    <property type="match status" value="1"/>
</dbReference>
<dbReference type="GO" id="GO:0160140">
    <property type="term" value="F:23S rRNA pseudouridine(1911/1915/1917) synthase activity"/>
    <property type="evidence" value="ECO:0007669"/>
    <property type="project" value="UniProtKB-EC"/>
</dbReference>
<dbReference type="Gene3D" id="3.30.2350.10">
    <property type="entry name" value="Pseudouridine synthase"/>
    <property type="match status" value="1"/>
</dbReference>
<sequence>MSLLSIIIPNRLIGQRIDAAMAQMLPNYSRTKITQWIRSGNALIHHKTFKPKEKVLGGEMVALSIKIEKTNAWLAEDIAIDVVYEDEAIIIVNKPVGLVTHPGASNWAGTLANALLHYDSSLANLDRAGIVHRLDKNTSGLMVVARSEYAQKYLTEQLQTHSISREYSAIVYGHMISGGTVDEPIGRDPKDRIRQAVVEGGKDAFTHYRVIERFAYHTHVKAILETGRTHQIRVHLSFIGHPLIADPMYGGKIRFPKKADEQLKNVLKKFNRQTLHAKKLTLSHPISGELMSWKAPLPQDMQNLLQVLAKFDAN</sequence>
<dbReference type="Pfam" id="PF00849">
    <property type="entry name" value="PseudoU_synth_2"/>
    <property type="match status" value="1"/>
</dbReference>
<dbReference type="PANTHER" id="PTHR21600">
    <property type="entry name" value="MITOCHONDRIAL RNA PSEUDOURIDINE SYNTHASE"/>
    <property type="match status" value="1"/>
</dbReference>
<dbReference type="SUPFAM" id="SSF55120">
    <property type="entry name" value="Pseudouridine synthase"/>
    <property type="match status" value="1"/>
</dbReference>
<dbReference type="RefSeq" id="WP_174606205.1">
    <property type="nucleotide sequence ID" value="NZ_CP054490.1"/>
</dbReference>
<dbReference type="AlphaFoldDB" id="A0A6N0HQT5"/>
<dbReference type="PANTHER" id="PTHR21600:SF44">
    <property type="entry name" value="RIBOSOMAL LARGE SUBUNIT PSEUDOURIDINE SYNTHASE D"/>
    <property type="match status" value="1"/>
</dbReference>
<evidence type="ECO:0000256" key="2">
    <source>
        <dbReference type="ARBA" id="ARBA00022884"/>
    </source>
</evidence>
<dbReference type="NCBIfam" id="NF008385">
    <property type="entry name" value="PRK11180.1"/>
    <property type="match status" value="1"/>
</dbReference>
<dbReference type="InterPro" id="IPR006225">
    <property type="entry name" value="PsdUridine_synth_RluC/D"/>
</dbReference>
<proteinExistence type="inferred from homology"/>
<comment type="function">
    <text evidence="5">Responsible for synthesis of pseudouridine from uracil at positions 1911, 1915 and 1917 in 23S ribosomal RNA.</text>
</comment>
<name>A0A6N0HQT5_9GAMM</name>
<evidence type="ECO:0000256" key="3">
    <source>
        <dbReference type="ARBA" id="ARBA00023235"/>
    </source>
</evidence>
<evidence type="ECO:0000256" key="5">
    <source>
        <dbReference type="ARBA" id="ARBA00056072"/>
    </source>
</evidence>
<feature type="active site" evidence="6">
    <location>
        <position position="135"/>
    </location>
</feature>
<dbReference type="EC" id="5.4.99.-" evidence="8"/>
<comment type="catalytic activity">
    <reaction evidence="8">
        <text>a uridine in RNA = a pseudouridine in RNA</text>
        <dbReference type="Rhea" id="RHEA:48348"/>
        <dbReference type="Rhea" id="RHEA-COMP:12068"/>
        <dbReference type="Rhea" id="RHEA-COMP:12069"/>
        <dbReference type="ChEBI" id="CHEBI:65314"/>
        <dbReference type="ChEBI" id="CHEBI:65315"/>
    </reaction>
</comment>
<dbReference type="PROSITE" id="PS01129">
    <property type="entry name" value="PSI_RLU"/>
    <property type="match status" value="1"/>
</dbReference>
<dbReference type="GO" id="GO:0003723">
    <property type="term" value="F:RNA binding"/>
    <property type="evidence" value="ECO:0007669"/>
    <property type="project" value="UniProtKB-KW"/>
</dbReference>
<reference evidence="10 11" key="1">
    <citation type="submission" date="2020-05" db="EMBL/GenBank/DDBJ databases">
        <title>Horizontal transmission and recombination maintain forever young bacterial symbiont genomes.</title>
        <authorList>
            <person name="Russell S.L."/>
            <person name="Pepper-Tunick E."/>
            <person name="Svedberg J."/>
            <person name="Byrne A."/>
            <person name="Ruelas Castillo J."/>
            <person name="Vollmers C."/>
            <person name="Beinart R.A."/>
            <person name="Corbett-Detig R."/>
        </authorList>
    </citation>
    <scope>NUCLEOTIDE SEQUENCE [LARGE SCALE GENOMIC DNA]</scope>
    <source>
        <strain evidence="10">JDF_Ridge</strain>
    </source>
</reference>
<dbReference type="CDD" id="cd00165">
    <property type="entry name" value="S4"/>
    <property type="match status" value="1"/>
</dbReference>
<evidence type="ECO:0000256" key="8">
    <source>
        <dbReference type="RuleBase" id="RU362028"/>
    </source>
</evidence>
<dbReference type="Proteomes" id="UP000509429">
    <property type="component" value="Chromosome"/>
</dbReference>
<evidence type="ECO:0000313" key="11">
    <source>
        <dbReference type="Proteomes" id="UP000509429"/>
    </source>
</evidence>
<evidence type="ECO:0000256" key="1">
    <source>
        <dbReference type="ARBA" id="ARBA00010876"/>
    </source>
</evidence>
<keyword evidence="3 8" id="KW-0413">Isomerase</keyword>
<dbReference type="InterPro" id="IPR036986">
    <property type="entry name" value="S4_RNA-bd_sf"/>
</dbReference>
<dbReference type="Gene3D" id="3.10.290.10">
    <property type="entry name" value="RNA-binding S4 domain"/>
    <property type="match status" value="1"/>
</dbReference>
<protein>
    <recommendedName>
        <fullName evidence="8">Pseudouridine synthase</fullName>
        <ecNumber evidence="8">5.4.99.-</ecNumber>
    </recommendedName>
</protein>
<dbReference type="KEGG" id="reo:HUE58_01150"/>
<comment type="similarity">
    <text evidence="1 8">Belongs to the pseudouridine synthase RluA family.</text>
</comment>
<evidence type="ECO:0000256" key="6">
    <source>
        <dbReference type="PIRSR" id="PIRSR606225-1"/>
    </source>
</evidence>
<feature type="domain" description="Pseudouridine synthase RsuA/RluA-like" evidence="9">
    <location>
        <begin position="89"/>
        <end position="237"/>
    </location>
</feature>
<dbReference type="GO" id="GO:0000455">
    <property type="term" value="P:enzyme-directed rRNA pseudouridine synthesis"/>
    <property type="evidence" value="ECO:0007669"/>
    <property type="project" value="TreeGrafter"/>
</dbReference>
<dbReference type="InterPro" id="IPR050188">
    <property type="entry name" value="RluA_PseudoU_synthase"/>
</dbReference>